<keyword evidence="10 11" id="KW-0539">Nucleus</keyword>
<evidence type="ECO:0000256" key="8">
    <source>
        <dbReference type="ARBA" id="ARBA00022842"/>
    </source>
</evidence>
<reference evidence="14" key="1">
    <citation type="submission" date="2021-04" db="EMBL/GenBank/DDBJ databases">
        <authorList>
            <person name="Chebbi M.A.C M."/>
        </authorList>
    </citation>
    <scope>NUCLEOTIDE SEQUENCE</scope>
</reference>
<dbReference type="FunFam" id="1.10.8.60:FF:000062">
    <property type="entry name" value="Origin recognition complex subunit 1"/>
    <property type="match status" value="1"/>
</dbReference>
<sequence length="828" mass="93686">MSFSSTVTSIQIPSTHLASSGREIALRKHLEIQKVLHSPAYYFSAKRHSSYVSSDDDLTNANVRETRSRSRNLVAKSPSKSQKLEDPKTPREAGIIVKFRRSTEQSQYKCEIAERRASLRNNVNTPLRYRGSVTPDKSTPKKKVSPKYKTRSAVTSNVTERFSSLKITEDKENESGDSDDSLKMFDLKPAYGKNKARLITTNEIQKALEEVETPRLTELRTPVKKAPATPKRLKRIVEESTPRRTSKTLLTPRSVKTPNTQKGVTKAPATPKGTPRSLKFLTPSMKSRSAGPAKPVTVLEKARAQLHVSAVPKSLPCRDQEFNDIFEKLTHDNRLPPFECVEINGMKLSEPRQAYVQIQKQLTGKTTLWEEAQKALDKRFTGKDSKNSKDCITLLVIDELDVLCNKRQDVVYNLLNWPSQPTAQLVVITIANTMDLPERVLMSRVTSRLGLTRLTFQPYNFKQLHEIVITRLNESDAFKSDAIQLVARKVAAVSGDARRALDICRRATEIAEHQDSKVVGISHVNEALTEMIASVKVRAIKQCSEMERVFLQAVCAEITRTGVEETTFINVYKQLDALCSFEGVTSPNITQALGICNRLSAFRLIICDEPRCDILQRIFLNVSSDDFEKKVLKLHEEGNYEKIIELSGSVKCDEAQRLSWFWPTFNDLQWIRNLLDNFKCKGIVSVGCGTGLLEWIIQQYLNCNVIGIEVDKSWWQSKYSPSFYLNKIIFTSKNSPVNIPAEYAVLFCYFNNSEAFKSYLTDYPGHLVVVIGPEEGKNRHTDPRPFDKKFSKMGWKLHASKKLDNGIDCIAAYEEVKKLSSEEIVISD</sequence>
<evidence type="ECO:0000256" key="7">
    <source>
        <dbReference type="ARBA" id="ARBA00022840"/>
    </source>
</evidence>
<dbReference type="Proteomes" id="UP000786811">
    <property type="component" value="Unassembled WGS sequence"/>
</dbReference>
<protein>
    <recommendedName>
        <fullName evidence="3 11">Origin recognition complex subunit 1</fullName>
    </recommendedName>
</protein>
<dbReference type="InterPro" id="IPR015163">
    <property type="entry name" value="Cdc6_C"/>
</dbReference>
<evidence type="ECO:0000256" key="6">
    <source>
        <dbReference type="ARBA" id="ARBA00022741"/>
    </source>
</evidence>
<feature type="domain" description="Cdc6 C-terminal" evidence="13">
    <location>
        <begin position="551"/>
        <end position="631"/>
    </location>
</feature>
<comment type="subcellular location">
    <subcellularLocation>
        <location evidence="1 11">Nucleus</location>
    </subcellularLocation>
</comment>
<dbReference type="SUPFAM" id="SSF53335">
    <property type="entry name" value="S-adenosyl-L-methionine-dependent methyltransferases"/>
    <property type="match status" value="1"/>
</dbReference>
<evidence type="ECO:0000256" key="9">
    <source>
        <dbReference type="ARBA" id="ARBA00023125"/>
    </source>
</evidence>
<gene>
    <name evidence="14" type="ORF">HICCMSTLAB_LOCUS3338</name>
</gene>
<evidence type="ECO:0000256" key="12">
    <source>
        <dbReference type="SAM" id="MobiDB-lite"/>
    </source>
</evidence>
<dbReference type="Pfam" id="PF09079">
    <property type="entry name" value="WHD_Cdc6"/>
    <property type="match status" value="1"/>
</dbReference>
<dbReference type="InterPro" id="IPR029063">
    <property type="entry name" value="SAM-dependent_MTases_sf"/>
</dbReference>
<comment type="function">
    <text evidence="11">Component of the origin recognition complex (ORC) that binds origins of replication. DNA-binding is ATP-dependent, however specific DNA sequences that define origins of replication have not been identified so far. ORC is required to assemble the pre-replication complex necessary to initiate DNA replication.</text>
</comment>
<feature type="region of interest" description="Disordered" evidence="12">
    <location>
        <begin position="126"/>
        <end position="152"/>
    </location>
</feature>
<accession>A0A8J2MGS2</accession>
<dbReference type="Pfam" id="PF00004">
    <property type="entry name" value="AAA"/>
    <property type="match status" value="1"/>
</dbReference>
<dbReference type="InterPro" id="IPR050311">
    <property type="entry name" value="ORC1/CDC6"/>
</dbReference>
<organism evidence="14 15">
    <name type="scientific">Cotesia congregata</name>
    <name type="common">Parasitoid wasp</name>
    <name type="synonym">Apanteles congregatus</name>
    <dbReference type="NCBI Taxonomy" id="51543"/>
    <lineage>
        <taxon>Eukaryota</taxon>
        <taxon>Metazoa</taxon>
        <taxon>Ecdysozoa</taxon>
        <taxon>Arthropoda</taxon>
        <taxon>Hexapoda</taxon>
        <taxon>Insecta</taxon>
        <taxon>Pterygota</taxon>
        <taxon>Neoptera</taxon>
        <taxon>Endopterygota</taxon>
        <taxon>Hymenoptera</taxon>
        <taxon>Apocrita</taxon>
        <taxon>Ichneumonoidea</taxon>
        <taxon>Braconidae</taxon>
        <taxon>Microgastrinae</taxon>
        <taxon>Cotesia</taxon>
    </lineage>
</organism>
<dbReference type="Pfam" id="PF17872">
    <property type="entry name" value="AAA_lid_10"/>
    <property type="match status" value="1"/>
</dbReference>
<dbReference type="SUPFAM" id="SSF52540">
    <property type="entry name" value="P-loop containing nucleoside triphosphate hydrolases"/>
    <property type="match status" value="1"/>
</dbReference>
<dbReference type="AlphaFoldDB" id="A0A8J2MGS2"/>
<dbReference type="EMBL" id="CAJNRD030001118">
    <property type="protein sequence ID" value="CAG5081626.1"/>
    <property type="molecule type" value="Genomic_DNA"/>
</dbReference>
<comment type="similarity">
    <text evidence="2 11">Belongs to the ORC1 family.</text>
</comment>
<evidence type="ECO:0000256" key="2">
    <source>
        <dbReference type="ARBA" id="ARBA00008398"/>
    </source>
</evidence>
<keyword evidence="5" id="KW-0479">Metal-binding</keyword>
<evidence type="ECO:0000256" key="5">
    <source>
        <dbReference type="ARBA" id="ARBA00022723"/>
    </source>
</evidence>
<dbReference type="GO" id="GO:0016887">
    <property type="term" value="F:ATP hydrolysis activity"/>
    <property type="evidence" value="ECO:0007669"/>
    <property type="project" value="InterPro"/>
</dbReference>
<evidence type="ECO:0000256" key="4">
    <source>
        <dbReference type="ARBA" id="ARBA00022705"/>
    </source>
</evidence>
<evidence type="ECO:0000256" key="11">
    <source>
        <dbReference type="RuleBase" id="RU365058"/>
    </source>
</evidence>
<name>A0A8J2MGS2_COTCN</name>
<feature type="compositionally biased region" description="Basic and acidic residues" evidence="12">
    <location>
        <begin position="82"/>
        <end position="91"/>
    </location>
</feature>
<keyword evidence="8" id="KW-0460">Magnesium</keyword>
<dbReference type="InterPro" id="IPR027417">
    <property type="entry name" value="P-loop_NTPase"/>
</dbReference>
<dbReference type="PANTHER" id="PTHR10763:SF23">
    <property type="entry name" value="ORIGIN RECOGNITION COMPLEX SUBUNIT 1"/>
    <property type="match status" value="1"/>
</dbReference>
<dbReference type="Gene3D" id="1.10.8.60">
    <property type="match status" value="1"/>
</dbReference>
<evidence type="ECO:0000256" key="3">
    <source>
        <dbReference type="ARBA" id="ARBA00019081"/>
    </source>
</evidence>
<dbReference type="Gene3D" id="3.40.50.300">
    <property type="entry name" value="P-loop containing nucleotide triphosphate hydrolases"/>
    <property type="match status" value="1"/>
</dbReference>
<keyword evidence="9 11" id="KW-0238">DNA-binding</keyword>
<evidence type="ECO:0000313" key="14">
    <source>
        <dbReference type="EMBL" id="CAG5081626.1"/>
    </source>
</evidence>
<evidence type="ECO:0000256" key="1">
    <source>
        <dbReference type="ARBA" id="ARBA00004123"/>
    </source>
</evidence>
<comment type="caution">
    <text evidence="14">The sequence shown here is derived from an EMBL/GenBank/DDBJ whole genome shotgun (WGS) entry which is preliminary data.</text>
</comment>
<dbReference type="GO" id="GO:0005664">
    <property type="term" value="C:nuclear origin of replication recognition complex"/>
    <property type="evidence" value="ECO:0007669"/>
    <property type="project" value="TreeGrafter"/>
</dbReference>
<feature type="compositionally biased region" description="Basic residues" evidence="12">
    <location>
        <begin position="140"/>
        <end position="150"/>
    </location>
</feature>
<dbReference type="InterPro" id="IPR003959">
    <property type="entry name" value="ATPase_AAA_core"/>
</dbReference>
<dbReference type="PANTHER" id="PTHR10763">
    <property type="entry name" value="CELL DIVISION CONTROL PROTEIN 6-RELATED"/>
    <property type="match status" value="1"/>
</dbReference>
<dbReference type="GO" id="GO:0006270">
    <property type="term" value="P:DNA replication initiation"/>
    <property type="evidence" value="ECO:0007669"/>
    <property type="project" value="TreeGrafter"/>
</dbReference>
<dbReference type="GO" id="GO:0033314">
    <property type="term" value="P:mitotic DNA replication checkpoint signaling"/>
    <property type="evidence" value="ECO:0007669"/>
    <property type="project" value="TreeGrafter"/>
</dbReference>
<dbReference type="OrthoDB" id="1926878at2759"/>
<evidence type="ECO:0000259" key="13">
    <source>
        <dbReference type="SMART" id="SM01074"/>
    </source>
</evidence>
<evidence type="ECO:0000313" key="15">
    <source>
        <dbReference type="Proteomes" id="UP000786811"/>
    </source>
</evidence>
<dbReference type="GO" id="GO:0003688">
    <property type="term" value="F:DNA replication origin binding"/>
    <property type="evidence" value="ECO:0007669"/>
    <property type="project" value="TreeGrafter"/>
</dbReference>
<feature type="region of interest" description="Disordered" evidence="12">
    <location>
        <begin position="253"/>
        <end position="277"/>
    </location>
</feature>
<keyword evidence="7 11" id="KW-0067">ATP-binding</keyword>
<dbReference type="GO" id="GO:0046872">
    <property type="term" value="F:metal ion binding"/>
    <property type="evidence" value="ECO:0007669"/>
    <property type="project" value="UniProtKB-KW"/>
</dbReference>
<feature type="compositionally biased region" description="Polar residues" evidence="12">
    <location>
        <begin position="253"/>
        <end position="263"/>
    </location>
</feature>
<dbReference type="SMART" id="SM01074">
    <property type="entry name" value="Cdc6_C"/>
    <property type="match status" value="1"/>
</dbReference>
<comment type="subunit">
    <text evidence="11">ORC is composed of six subunits.</text>
</comment>
<feature type="region of interest" description="Disordered" evidence="12">
    <location>
        <begin position="52"/>
        <end position="91"/>
    </location>
</feature>
<keyword evidence="6 11" id="KW-0547">Nucleotide-binding</keyword>
<evidence type="ECO:0000256" key="10">
    <source>
        <dbReference type="ARBA" id="ARBA00023242"/>
    </source>
</evidence>
<dbReference type="InterPro" id="IPR041083">
    <property type="entry name" value="AAA_lid_10"/>
</dbReference>
<keyword evidence="15" id="KW-1185">Reference proteome</keyword>
<keyword evidence="4 11" id="KW-0235">DNA replication</keyword>
<proteinExistence type="inferred from homology"/>
<dbReference type="GO" id="GO:0005524">
    <property type="term" value="F:ATP binding"/>
    <property type="evidence" value="ECO:0007669"/>
    <property type="project" value="UniProtKB-KW"/>
</dbReference>